<dbReference type="PANTHER" id="PTHR33993:SF2">
    <property type="entry name" value="VOC DOMAIN-CONTAINING PROTEIN"/>
    <property type="match status" value="1"/>
</dbReference>
<dbReference type="PANTHER" id="PTHR33993">
    <property type="entry name" value="GLYOXALASE-RELATED"/>
    <property type="match status" value="1"/>
</dbReference>
<proteinExistence type="predicted"/>
<dbReference type="OrthoDB" id="6111at2157"/>
<reference evidence="2 3" key="1">
    <citation type="submission" date="2018-11" db="EMBL/GenBank/DDBJ databases">
        <title>Taxonoimc description of Halomarina strain SPP-AMP-1.</title>
        <authorList>
            <person name="Pal Y."/>
            <person name="Srinivasana K."/>
            <person name="Verma A."/>
            <person name="Kumar P."/>
        </authorList>
    </citation>
    <scope>NUCLEOTIDE SEQUENCE [LARGE SCALE GENOMIC DNA]</scope>
    <source>
        <strain evidence="2 3">SPP-AMP-1</strain>
    </source>
</reference>
<dbReference type="AlphaFoldDB" id="A0A3P3RMH4"/>
<dbReference type="SUPFAM" id="SSF54593">
    <property type="entry name" value="Glyoxalase/Bleomycin resistance protein/Dihydroxybiphenyl dioxygenase"/>
    <property type="match status" value="1"/>
</dbReference>
<gene>
    <name evidence="2" type="ORF">EIK79_00805</name>
</gene>
<dbReference type="Gene3D" id="3.10.180.10">
    <property type="entry name" value="2,3-Dihydroxybiphenyl 1,2-Dioxygenase, domain 1"/>
    <property type="match status" value="1"/>
</dbReference>
<evidence type="ECO:0000259" key="1">
    <source>
        <dbReference type="PROSITE" id="PS51819"/>
    </source>
</evidence>
<dbReference type="PROSITE" id="PS51819">
    <property type="entry name" value="VOC"/>
    <property type="match status" value="1"/>
</dbReference>
<dbReference type="InterPro" id="IPR029068">
    <property type="entry name" value="Glyas_Bleomycin-R_OHBP_Dase"/>
</dbReference>
<sequence>MNAKAVDFAYYTVSDIETSVSFYQETLGLELEILDEESGWAEFASPPTTLALGEANPHMPISPGEGGVGLALAVDDVKAAVDELREEEVTVLMDTVDSGVCDMAMVGDPDGNPIMLHRRHDGTHGRKNPFP</sequence>
<keyword evidence="3" id="KW-1185">Reference proteome</keyword>
<evidence type="ECO:0000313" key="3">
    <source>
        <dbReference type="Proteomes" id="UP000282322"/>
    </source>
</evidence>
<comment type="caution">
    <text evidence="2">The sequence shown here is derived from an EMBL/GenBank/DDBJ whole genome shotgun (WGS) entry which is preliminary data.</text>
</comment>
<organism evidence="2 3">
    <name type="scientific">Halocatena pleomorpha</name>
    <dbReference type="NCBI Taxonomy" id="1785090"/>
    <lineage>
        <taxon>Archaea</taxon>
        <taxon>Methanobacteriati</taxon>
        <taxon>Methanobacteriota</taxon>
        <taxon>Stenosarchaea group</taxon>
        <taxon>Halobacteria</taxon>
        <taxon>Halobacteriales</taxon>
        <taxon>Natronomonadaceae</taxon>
        <taxon>Halocatena</taxon>
    </lineage>
</organism>
<dbReference type="InterPro" id="IPR037523">
    <property type="entry name" value="VOC_core"/>
</dbReference>
<dbReference type="Proteomes" id="UP000282322">
    <property type="component" value="Unassembled WGS sequence"/>
</dbReference>
<dbReference type="RefSeq" id="WP_124953240.1">
    <property type="nucleotide sequence ID" value="NZ_RRCH01000002.1"/>
</dbReference>
<name>A0A3P3RMH4_9EURY</name>
<feature type="domain" description="VOC" evidence="1">
    <location>
        <begin position="5"/>
        <end position="119"/>
    </location>
</feature>
<dbReference type="Pfam" id="PF00903">
    <property type="entry name" value="Glyoxalase"/>
    <property type="match status" value="1"/>
</dbReference>
<dbReference type="InterPro" id="IPR052164">
    <property type="entry name" value="Anthracycline_SecMetBiosynth"/>
</dbReference>
<dbReference type="EMBL" id="RRCH01000002">
    <property type="protein sequence ID" value="RRJ34070.1"/>
    <property type="molecule type" value="Genomic_DNA"/>
</dbReference>
<dbReference type="InterPro" id="IPR004360">
    <property type="entry name" value="Glyas_Fos-R_dOase_dom"/>
</dbReference>
<evidence type="ECO:0000313" key="2">
    <source>
        <dbReference type="EMBL" id="RRJ34070.1"/>
    </source>
</evidence>
<protein>
    <submittedName>
        <fullName evidence="2">Glyoxalase/bleomycin resistance/dioxygenase family protein</fullName>
    </submittedName>
</protein>
<accession>A0A3P3RMH4</accession>